<dbReference type="RefSeq" id="XP_003370739.1">
    <property type="nucleotide sequence ID" value="XM_003370691.1"/>
</dbReference>
<dbReference type="Proteomes" id="UP000054776">
    <property type="component" value="Unassembled WGS sequence"/>
</dbReference>
<keyword evidence="3" id="KW-1185">Reference proteome</keyword>
<dbReference type="AlphaFoldDB" id="E5SXU4"/>
<gene>
    <name evidence="2" type="ORF">T01_1113</name>
</gene>
<sequence length="134" mass="15790">MKCQISQTLRFRERFDRPMVAVRELFLRLINLFVNKNKLSTICDEFHKKVYAAHAEGSKTRQPGDELKRNSPESEPRGSVAFLHAAVKQSCRICQKQHMRQQCPSLRRASPRHRLEIARRARLCFVCLEPWHYA</sequence>
<evidence type="ECO:0000313" key="3">
    <source>
        <dbReference type="Proteomes" id="UP000054776"/>
    </source>
</evidence>
<dbReference type="KEGG" id="tsp:Tsp_09950"/>
<accession>E5SXU4</accession>
<dbReference type="InParanoid" id="E5SXU4"/>
<evidence type="ECO:0000256" key="1">
    <source>
        <dbReference type="SAM" id="MobiDB-lite"/>
    </source>
</evidence>
<proteinExistence type="predicted"/>
<dbReference type="HOGENOM" id="CLU_1898962_0_0_1"/>
<reference evidence="2 3" key="1">
    <citation type="submission" date="2015-01" db="EMBL/GenBank/DDBJ databases">
        <title>Evolution of Trichinella species and genotypes.</title>
        <authorList>
            <person name="Korhonen P.K."/>
            <person name="Edoardo P."/>
            <person name="Giuseppe L.R."/>
            <person name="Gasser R.B."/>
        </authorList>
    </citation>
    <scope>NUCLEOTIDE SEQUENCE [LARGE SCALE GENOMIC DNA]</scope>
    <source>
        <strain evidence="2">ISS3</strain>
    </source>
</reference>
<protein>
    <submittedName>
        <fullName evidence="2">Uncharacterized protein</fullName>
    </submittedName>
</protein>
<organism evidence="2 3">
    <name type="scientific">Trichinella spiralis</name>
    <name type="common">Trichina worm</name>
    <dbReference type="NCBI Taxonomy" id="6334"/>
    <lineage>
        <taxon>Eukaryota</taxon>
        <taxon>Metazoa</taxon>
        <taxon>Ecdysozoa</taxon>
        <taxon>Nematoda</taxon>
        <taxon>Enoplea</taxon>
        <taxon>Dorylaimia</taxon>
        <taxon>Trichinellida</taxon>
        <taxon>Trichinellidae</taxon>
        <taxon>Trichinella</taxon>
    </lineage>
</organism>
<comment type="caution">
    <text evidence="2">The sequence shown here is derived from an EMBL/GenBank/DDBJ whole genome shotgun (WGS) entry which is preliminary data.</text>
</comment>
<name>E5SXU4_TRISP</name>
<dbReference type="EMBL" id="JYDH01000003">
    <property type="protein sequence ID" value="KRY42548.1"/>
    <property type="molecule type" value="Genomic_DNA"/>
</dbReference>
<feature type="region of interest" description="Disordered" evidence="1">
    <location>
        <begin position="55"/>
        <end position="77"/>
    </location>
</feature>
<dbReference type="OrthoDB" id="5864015at2759"/>
<feature type="compositionally biased region" description="Basic and acidic residues" evidence="1">
    <location>
        <begin position="56"/>
        <end position="76"/>
    </location>
</feature>
<evidence type="ECO:0000313" key="2">
    <source>
        <dbReference type="EMBL" id="KRY42548.1"/>
    </source>
</evidence>